<dbReference type="InterPro" id="IPR052162">
    <property type="entry name" value="Sensor_kinase/Photoreceptor"/>
</dbReference>
<dbReference type="SMART" id="SM00387">
    <property type="entry name" value="HATPase_c"/>
    <property type="match status" value="1"/>
</dbReference>
<dbReference type="InterPro" id="IPR003661">
    <property type="entry name" value="HisK_dim/P_dom"/>
</dbReference>
<dbReference type="Proteomes" id="UP000316905">
    <property type="component" value="Unassembled WGS sequence"/>
</dbReference>
<dbReference type="EC" id="2.7.13.3" evidence="2"/>
<dbReference type="PANTHER" id="PTHR43304">
    <property type="entry name" value="PHYTOCHROME-LIKE PROTEIN CPH1"/>
    <property type="match status" value="1"/>
</dbReference>
<dbReference type="GO" id="GO:0000155">
    <property type="term" value="F:phosphorelay sensor kinase activity"/>
    <property type="evidence" value="ECO:0007669"/>
    <property type="project" value="InterPro"/>
</dbReference>
<dbReference type="InterPro" id="IPR000014">
    <property type="entry name" value="PAS"/>
</dbReference>
<dbReference type="PANTHER" id="PTHR43304:SF1">
    <property type="entry name" value="PAC DOMAIN-CONTAINING PROTEIN"/>
    <property type="match status" value="1"/>
</dbReference>
<evidence type="ECO:0000313" key="8">
    <source>
        <dbReference type="EMBL" id="TWI46860.1"/>
    </source>
</evidence>
<dbReference type="InterPro" id="IPR013767">
    <property type="entry name" value="PAS_fold"/>
</dbReference>
<evidence type="ECO:0000259" key="6">
    <source>
        <dbReference type="PROSITE" id="PS50109"/>
    </source>
</evidence>
<dbReference type="PROSITE" id="PS50112">
    <property type="entry name" value="PAS"/>
    <property type="match status" value="3"/>
</dbReference>
<dbReference type="EMBL" id="VLKY01000028">
    <property type="protein sequence ID" value="TWI46860.1"/>
    <property type="molecule type" value="Genomic_DNA"/>
</dbReference>
<name>A0A562PRS0_9PSED</name>
<dbReference type="Gene3D" id="1.10.287.130">
    <property type="match status" value="1"/>
</dbReference>
<dbReference type="OrthoDB" id="9772100at2"/>
<feature type="non-terminal residue" evidence="8">
    <location>
        <position position="863"/>
    </location>
</feature>
<gene>
    <name evidence="8" type="ORF">IQ22_04432</name>
</gene>
<dbReference type="Pfam" id="PF02518">
    <property type="entry name" value="HATPase_c"/>
    <property type="match status" value="1"/>
</dbReference>
<keyword evidence="5" id="KW-0418">Kinase</keyword>
<dbReference type="InterPro" id="IPR003594">
    <property type="entry name" value="HATPase_dom"/>
</dbReference>
<dbReference type="SUPFAM" id="SSF55785">
    <property type="entry name" value="PYP-like sensor domain (PAS domain)"/>
    <property type="match status" value="5"/>
</dbReference>
<reference evidence="8 9" key="1">
    <citation type="journal article" date="2015" name="Stand. Genomic Sci.">
        <title>Genomic Encyclopedia of Bacterial and Archaeal Type Strains, Phase III: the genomes of soil and plant-associated and newly described type strains.</title>
        <authorList>
            <person name="Whitman W.B."/>
            <person name="Woyke T."/>
            <person name="Klenk H.P."/>
            <person name="Zhou Y."/>
            <person name="Lilburn T.G."/>
            <person name="Beck B.J."/>
            <person name="De Vos P."/>
            <person name="Vandamme P."/>
            <person name="Eisen J.A."/>
            <person name="Garrity G."/>
            <person name="Hugenholtz P."/>
            <person name="Kyrpides N.C."/>
        </authorList>
    </citation>
    <scope>NUCLEOTIDE SEQUENCE [LARGE SCALE GENOMIC DNA]</scope>
    <source>
        <strain evidence="8 9">CGMCC 1.6858</strain>
    </source>
</reference>
<sequence length="863" mass="97689">MPDPEPEGIETLSTQALMELVVNSSADLAVIVANPSGVIVVWNPAAESLLGWSAEEAIGAHYSLYFTSENWPGQEMQDVLELGRLTSEGWQLKRDGSPFWASSELTVLQKNGALLGYSRIIKDRTDDWLAGERLCLAQKAGSSGTFEWLPALDQFQVSAEFCRLWRLPVQPSLSIGRLEELTHAEDRERFVTALETFTKHAHVYLESRVDYSDNGQERWLAWRGAFVQDQALRTCYLGVCYDITELKQAAIAARKLQVRSRDLVDGMQEGFYQVEALRDRSGQICDFRYVQANPAFWQNTGIPITTEVVGRTIREIIPEAHEELVQAHIDLLEETRLSPFEIRVIALDQRWFEARARRVADDCLAVLFMDITQRKLTEEALADSEARLKATTNSIEQIIWGARPDGYADYFNERWYEYTGMADDQAQGHRWSELLHPDDKSRIWKIWQHSLATGAPVRCEFRLKHRLGQYHWFLSRAQALYRNEKITRWFGSLTDIQTIVEAREILTRSQEELEWQVANRTRERDRMWHLSNDMMAVIRLDGGLVAVNEACTRILGWTEEEFVGTNYLTLLHPDDIAKTTLKMANLEKDQHQTGFEMRLRHKNGSYRLTSWTSVPEQGFVYTVGRDITEQRQLAEQLHQAQKMEAVGKLTGGIAHDFNNLLTGVIGSLDLMQKHLEAGRTSRLERYMGAATTSAQRAAALTQRLLIFSRQQTLDLKAVDLNQLVASLEDLLHQAAGPSIALLTTLETGLCLVWTDRNQLENVLINLVINARDAMPSGGSITIITSRLQLNSLTQETGDLKEGEYIVLCVTDTGVGIPADIIDKVFEPFFTTKPIGQGTGLGLSMVYGYVKQTKGHIRILSEPG</sequence>
<evidence type="ECO:0000256" key="1">
    <source>
        <dbReference type="ARBA" id="ARBA00000085"/>
    </source>
</evidence>
<dbReference type="Gene3D" id="3.30.565.10">
    <property type="entry name" value="Histidine kinase-like ATPase, C-terminal domain"/>
    <property type="match status" value="1"/>
</dbReference>
<proteinExistence type="predicted"/>
<feature type="domain" description="PAS" evidence="7">
    <location>
        <begin position="535"/>
        <end position="575"/>
    </location>
</feature>
<dbReference type="CDD" id="cd00130">
    <property type="entry name" value="PAS"/>
    <property type="match status" value="3"/>
</dbReference>
<dbReference type="SUPFAM" id="SSF47384">
    <property type="entry name" value="Homodimeric domain of signal transducing histidine kinase"/>
    <property type="match status" value="1"/>
</dbReference>
<evidence type="ECO:0000256" key="4">
    <source>
        <dbReference type="ARBA" id="ARBA00022679"/>
    </source>
</evidence>
<dbReference type="CDD" id="cd00082">
    <property type="entry name" value="HisKA"/>
    <property type="match status" value="1"/>
</dbReference>
<dbReference type="Gene3D" id="3.30.450.20">
    <property type="entry name" value="PAS domain"/>
    <property type="match status" value="5"/>
</dbReference>
<dbReference type="InterPro" id="IPR036890">
    <property type="entry name" value="HATPase_C_sf"/>
</dbReference>
<dbReference type="InterPro" id="IPR004358">
    <property type="entry name" value="Sig_transdc_His_kin-like_C"/>
</dbReference>
<evidence type="ECO:0000313" key="9">
    <source>
        <dbReference type="Proteomes" id="UP000316905"/>
    </source>
</evidence>
<comment type="caution">
    <text evidence="8">The sequence shown here is derived from an EMBL/GenBank/DDBJ whole genome shotgun (WGS) entry which is preliminary data.</text>
</comment>
<dbReference type="PROSITE" id="PS50109">
    <property type="entry name" value="HIS_KIN"/>
    <property type="match status" value="1"/>
</dbReference>
<dbReference type="InterPro" id="IPR035965">
    <property type="entry name" value="PAS-like_dom_sf"/>
</dbReference>
<organism evidence="8 9">
    <name type="scientific">Pseudomonas duriflava</name>
    <dbReference type="NCBI Taxonomy" id="459528"/>
    <lineage>
        <taxon>Bacteria</taxon>
        <taxon>Pseudomonadati</taxon>
        <taxon>Pseudomonadota</taxon>
        <taxon>Gammaproteobacteria</taxon>
        <taxon>Pseudomonadales</taxon>
        <taxon>Pseudomonadaceae</taxon>
        <taxon>Pseudomonas</taxon>
    </lineage>
</organism>
<keyword evidence="4" id="KW-0808">Transferase</keyword>
<dbReference type="Pfam" id="PF13426">
    <property type="entry name" value="PAS_9"/>
    <property type="match status" value="1"/>
</dbReference>
<dbReference type="PRINTS" id="PR00344">
    <property type="entry name" value="BCTRLSENSOR"/>
</dbReference>
<keyword evidence="9" id="KW-1185">Reference proteome</keyword>
<dbReference type="Pfam" id="PF08447">
    <property type="entry name" value="PAS_3"/>
    <property type="match status" value="2"/>
</dbReference>
<dbReference type="Pfam" id="PF00512">
    <property type="entry name" value="HisKA"/>
    <property type="match status" value="1"/>
</dbReference>
<evidence type="ECO:0000259" key="7">
    <source>
        <dbReference type="PROSITE" id="PS50112"/>
    </source>
</evidence>
<evidence type="ECO:0000256" key="5">
    <source>
        <dbReference type="ARBA" id="ARBA00022777"/>
    </source>
</evidence>
<keyword evidence="3" id="KW-0597">Phosphoprotein</keyword>
<feature type="domain" description="PAS" evidence="7">
    <location>
        <begin position="14"/>
        <end position="59"/>
    </location>
</feature>
<dbReference type="GO" id="GO:0006355">
    <property type="term" value="P:regulation of DNA-templated transcription"/>
    <property type="evidence" value="ECO:0007669"/>
    <property type="project" value="InterPro"/>
</dbReference>
<evidence type="ECO:0000256" key="2">
    <source>
        <dbReference type="ARBA" id="ARBA00012438"/>
    </source>
</evidence>
<dbReference type="InterPro" id="IPR013655">
    <property type="entry name" value="PAS_fold_3"/>
</dbReference>
<dbReference type="FunFam" id="3.30.450.20:FF:000099">
    <property type="entry name" value="Sensory box sensor histidine kinase"/>
    <property type="match status" value="1"/>
</dbReference>
<dbReference type="InterPro" id="IPR005467">
    <property type="entry name" value="His_kinase_dom"/>
</dbReference>
<dbReference type="SMART" id="SM00388">
    <property type="entry name" value="HisKA"/>
    <property type="match status" value="1"/>
</dbReference>
<dbReference type="Pfam" id="PF00989">
    <property type="entry name" value="PAS"/>
    <property type="match status" value="1"/>
</dbReference>
<comment type="catalytic activity">
    <reaction evidence="1">
        <text>ATP + protein L-histidine = ADP + protein N-phospho-L-histidine.</text>
        <dbReference type="EC" id="2.7.13.3"/>
    </reaction>
</comment>
<accession>A0A562PRS0</accession>
<dbReference type="AlphaFoldDB" id="A0A562PRS0"/>
<dbReference type="InterPro" id="IPR036097">
    <property type="entry name" value="HisK_dim/P_sf"/>
</dbReference>
<evidence type="ECO:0000256" key="3">
    <source>
        <dbReference type="ARBA" id="ARBA00022553"/>
    </source>
</evidence>
<feature type="domain" description="PAS" evidence="7">
    <location>
        <begin position="384"/>
        <end position="454"/>
    </location>
</feature>
<protein>
    <recommendedName>
        <fullName evidence="2">histidine kinase</fullName>
        <ecNumber evidence="2">2.7.13.3</ecNumber>
    </recommendedName>
</protein>
<dbReference type="SUPFAM" id="SSF55874">
    <property type="entry name" value="ATPase domain of HSP90 chaperone/DNA topoisomerase II/histidine kinase"/>
    <property type="match status" value="1"/>
</dbReference>
<feature type="domain" description="Histidine kinase" evidence="6">
    <location>
        <begin position="652"/>
        <end position="863"/>
    </location>
</feature>
<dbReference type="RefSeq" id="WP_145145882.1">
    <property type="nucleotide sequence ID" value="NZ_VLKY01000028.1"/>
</dbReference>
<dbReference type="SMART" id="SM00091">
    <property type="entry name" value="PAS"/>
    <property type="match status" value="4"/>
</dbReference>
<dbReference type="InterPro" id="IPR001610">
    <property type="entry name" value="PAC"/>
</dbReference>
<dbReference type="SMART" id="SM00086">
    <property type="entry name" value="PAC"/>
    <property type="match status" value="5"/>
</dbReference>
<dbReference type="NCBIfam" id="TIGR00229">
    <property type="entry name" value="sensory_box"/>
    <property type="match status" value="3"/>
</dbReference>